<accession>A0ABY1V0K0</accession>
<dbReference type="EMBL" id="OFTC01000019">
    <property type="protein sequence ID" value="SOZ36211.1"/>
    <property type="molecule type" value="Genomic_DNA"/>
</dbReference>
<evidence type="ECO:0000313" key="2">
    <source>
        <dbReference type="Proteomes" id="UP000256710"/>
    </source>
</evidence>
<organism evidence="1 2">
    <name type="scientific">Cupriavidus neocaledonicus</name>
    <dbReference type="NCBI Taxonomy" id="1040979"/>
    <lineage>
        <taxon>Bacteria</taxon>
        <taxon>Pseudomonadati</taxon>
        <taxon>Pseudomonadota</taxon>
        <taxon>Betaproteobacteria</taxon>
        <taxon>Burkholderiales</taxon>
        <taxon>Burkholderiaceae</taxon>
        <taxon>Cupriavidus</taxon>
    </lineage>
</organism>
<proteinExistence type="predicted"/>
<reference evidence="1 2" key="1">
    <citation type="submission" date="2018-01" db="EMBL/GenBank/DDBJ databases">
        <authorList>
            <person name="Clerissi C."/>
        </authorList>
    </citation>
    <scope>NUCLEOTIDE SEQUENCE [LARGE SCALE GENOMIC DNA]</scope>
    <source>
        <strain evidence="1">Cupriavidus taiwanensis STM 6082</strain>
    </source>
</reference>
<keyword evidence="2" id="KW-1185">Reference proteome</keyword>
<dbReference type="Proteomes" id="UP000256710">
    <property type="component" value="Unassembled WGS sequence"/>
</dbReference>
<sequence length="136" mass="15010">METRLSSTGDLVHREVAGRQNDARVAWHPATPCRCISDSFPSMHESPENRMAPILAGKSCECQTEMALQSFAADRKSLVVPADEILELDPNVVIDARHLKSNGVDHSLLRAHIDGVRIRLILQLVTLLFNANVSES</sequence>
<protein>
    <submittedName>
        <fullName evidence="1">Uncharacterized protein</fullName>
    </submittedName>
</protein>
<gene>
    <name evidence="1" type="ORF">CBM2605_A260050</name>
</gene>
<comment type="caution">
    <text evidence="1">The sequence shown here is derived from an EMBL/GenBank/DDBJ whole genome shotgun (WGS) entry which is preliminary data.</text>
</comment>
<evidence type="ECO:0000313" key="1">
    <source>
        <dbReference type="EMBL" id="SOZ36211.1"/>
    </source>
</evidence>
<name>A0ABY1V0K0_9BURK</name>